<dbReference type="InterPro" id="IPR014851">
    <property type="entry name" value="BCS1_N"/>
</dbReference>
<dbReference type="PROSITE" id="PS00674">
    <property type="entry name" value="AAA"/>
    <property type="match status" value="1"/>
</dbReference>
<comment type="subcellular location">
    <subcellularLocation>
        <location evidence="1">Mitochondrion inner membrane</location>
        <topology evidence="1">Single-pass membrane protein</topology>
    </subcellularLocation>
</comment>
<dbReference type="SMART" id="SM01024">
    <property type="entry name" value="BCS1_N"/>
    <property type="match status" value="1"/>
</dbReference>
<dbReference type="Proteomes" id="UP000076584">
    <property type="component" value="Unassembled WGS sequence"/>
</dbReference>
<comment type="similarity">
    <text evidence="2">Belongs to the AAA ATPase family. BCS1 subfamily.</text>
</comment>
<gene>
    <name evidence="4" type="ORF">CI238_12584</name>
</gene>
<comment type="caution">
    <text evidence="4">The sequence shown here is derived from an EMBL/GenBank/DDBJ whole genome shotgun (WGS) entry which is preliminary data.</text>
</comment>
<dbReference type="Gene3D" id="3.40.50.300">
    <property type="entry name" value="P-loop containing nucleotide triphosphate hydrolases"/>
    <property type="match status" value="1"/>
</dbReference>
<dbReference type="OrthoDB" id="4769406at2759"/>
<reference evidence="4 5" key="1">
    <citation type="submission" date="2015-06" db="EMBL/GenBank/DDBJ databases">
        <title>Survival trade-offs in plant roots during colonization by closely related pathogenic and mutualistic fungi.</title>
        <authorList>
            <person name="Hacquard S."/>
            <person name="Kracher B."/>
            <person name="Hiruma K."/>
            <person name="Weinman A."/>
            <person name="Muench P."/>
            <person name="Garrido Oter R."/>
            <person name="Ver Loren van Themaat E."/>
            <person name="Dallerey J.-F."/>
            <person name="Damm U."/>
            <person name="Henrissat B."/>
            <person name="Lespinet O."/>
            <person name="Thon M."/>
            <person name="Kemen E."/>
            <person name="McHardy A.C."/>
            <person name="Schulze-Lefert P."/>
            <person name="O'Connell R.J."/>
        </authorList>
    </citation>
    <scope>NUCLEOTIDE SEQUENCE [LARGE SCALE GENOMIC DNA]</scope>
    <source>
        <strain evidence="4 5">MAFF 238704</strain>
    </source>
</reference>
<dbReference type="PANTHER" id="PTHR23070">
    <property type="entry name" value="BCS1 AAA-TYPE ATPASE"/>
    <property type="match status" value="1"/>
</dbReference>
<dbReference type="InterPro" id="IPR003959">
    <property type="entry name" value="ATPase_AAA_core"/>
</dbReference>
<keyword evidence="3" id="KW-0472">Membrane</keyword>
<dbReference type="SMART" id="SM00382">
    <property type="entry name" value="AAA"/>
    <property type="match status" value="1"/>
</dbReference>
<dbReference type="STRING" id="1573173.A0A161W2L7"/>
<dbReference type="GO" id="GO:0005524">
    <property type="term" value="F:ATP binding"/>
    <property type="evidence" value="ECO:0007669"/>
    <property type="project" value="InterPro"/>
</dbReference>
<protein>
    <submittedName>
        <fullName evidence="4">Uncharacterized protein</fullName>
    </submittedName>
</protein>
<keyword evidence="5" id="KW-1185">Reference proteome</keyword>
<evidence type="ECO:0000256" key="3">
    <source>
        <dbReference type="ARBA" id="ARBA00022792"/>
    </source>
</evidence>
<evidence type="ECO:0000313" key="5">
    <source>
        <dbReference type="Proteomes" id="UP000076584"/>
    </source>
</evidence>
<keyword evidence="3" id="KW-0496">Mitochondrion</keyword>
<dbReference type="InterPro" id="IPR003960">
    <property type="entry name" value="ATPase_AAA_CS"/>
</dbReference>
<dbReference type="EMBL" id="LFIW01001674">
    <property type="protein sequence ID" value="KZL81265.1"/>
    <property type="molecule type" value="Genomic_DNA"/>
</dbReference>
<dbReference type="SUPFAM" id="SSF52540">
    <property type="entry name" value="P-loop containing nucleoside triphosphate hydrolases"/>
    <property type="match status" value="1"/>
</dbReference>
<dbReference type="AlphaFoldDB" id="A0A161W2L7"/>
<dbReference type="InterPro" id="IPR027417">
    <property type="entry name" value="P-loop_NTPase"/>
</dbReference>
<dbReference type="InterPro" id="IPR050747">
    <property type="entry name" value="Mitochondrial_chaperone_BCS1"/>
</dbReference>
<name>A0A161W2L7_COLIC</name>
<dbReference type="InterPro" id="IPR003593">
    <property type="entry name" value="AAA+_ATPase"/>
</dbReference>
<dbReference type="GO" id="GO:0016887">
    <property type="term" value="F:ATP hydrolysis activity"/>
    <property type="evidence" value="ECO:0007669"/>
    <property type="project" value="InterPro"/>
</dbReference>
<dbReference type="Pfam" id="PF00004">
    <property type="entry name" value="AAA"/>
    <property type="match status" value="1"/>
</dbReference>
<evidence type="ECO:0000256" key="1">
    <source>
        <dbReference type="ARBA" id="ARBA00004434"/>
    </source>
</evidence>
<keyword evidence="3" id="KW-0999">Mitochondrion inner membrane</keyword>
<evidence type="ECO:0000313" key="4">
    <source>
        <dbReference type="EMBL" id="KZL81265.1"/>
    </source>
</evidence>
<sequence>MHHSSTPTPHHVSMIDIFFSGFTGITTALHQLLNGNLDSYAGLLCICGMLMIFGKFLCRTVGGFVDTYFTSKTAVHDPDEAFDMLKSWVSAQKFAEKANSLLVSVDSRQVRAMVNQDSEIAAQKPLWFTPWGERLYFWYKGHLLSLQCTESGSALLPHQKMTVTSIGRSSKILRKLMDECRLEYLRLSKNKTAIFEHHNNYWKRTDTRDTRPIDTVIMNEKLKQSLLKDIQSVLDPKARSWYARRGLPYRRGYLLYGRPGTGKSSLSISVAGCFGLDIYVLSLAALNYGQLSTLFRELPQRCVVLLEDADAVGTAQSRVADADDFDTRSEDSQRLLKPKGTVSLSGLLNVLDGVASQEGRILIMTTNHKDHLDNALIRSGRVDKKIEFQLADADVVRKIFNTVLAGPWHCC</sequence>
<evidence type="ECO:0000256" key="2">
    <source>
        <dbReference type="ARBA" id="ARBA00007448"/>
    </source>
</evidence>
<dbReference type="GO" id="GO:0005743">
    <property type="term" value="C:mitochondrial inner membrane"/>
    <property type="evidence" value="ECO:0007669"/>
    <property type="project" value="UniProtKB-SubCell"/>
</dbReference>
<proteinExistence type="inferred from homology"/>
<organism evidence="4 5">
    <name type="scientific">Colletotrichum incanum</name>
    <name type="common">Soybean anthracnose fungus</name>
    <dbReference type="NCBI Taxonomy" id="1573173"/>
    <lineage>
        <taxon>Eukaryota</taxon>
        <taxon>Fungi</taxon>
        <taxon>Dikarya</taxon>
        <taxon>Ascomycota</taxon>
        <taxon>Pezizomycotina</taxon>
        <taxon>Sordariomycetes</taxon>
        <taxon>Hypocreomycetidae</taxon>
        <taxon>Glomerellales</taxon>
        <taxon>Glomerellaceae</taxon>
        <taxon>Colletotrichum</taxon>
        <taxon>Colletotrichum spaethianum species complex</taxon>
    </lineage>
</organism>
<dbReference type="Pfam" id="PF08740">
    <property type="entry name" value="BCS1_N"/>
    <property type="match status" value="1"/>
</dbReference>
<accession>A0A161W2L7</accession>